<dbReference type="EMBL" id="CP133592">
    <property type="protein sequence ID" value="WMW25440.1"/>
    <property type="molecule type" value="Genomic_DNA"/>
</dbReference>
<name>A0AA51UL80_9EURY</name>
<dbReference type="SUPFAM" id="SSF88713">
    <property type="entry name" value="Glycoside hydrolase/deacetylase"/>
    <property type="match status" value="1"/>
</dbReference>
<gene>
    <name evidence="1" type="ORF">RE474_01585</name>
</gene>
<proteinExistence type="predicted"/>
<keyword evidence="2" id="KW-1185">Reference proteome</keyword>
<dbReference type="GeneID" id="84231368"/>
<accession>A0AA51UL80</accession>
<organism evidence="1 2">
    <name type="scientific">Methanolobus sediminis</name>
    <dbReference type="NCBI Taxonomy" id="3072978"/>
    <lineage>
        <taxon>Archaea</taxon>
        <taxon>Methanobacteriati</taxon>
        <taxon>Methanobacteriota</taxon>
        <taxon>Stenosarchaea group</taxon>
        <taxon>Methanomicrobia</taxon>
        <taxon>Methanosarcinales</taxon>
        <taxon>Methanosarcinaceae</taxon>
        <taxon>Methanolobus</taxon>
    </lineage>
</organism>
<dbReference type="GO" id="GO:0005975">
    <property type="term" value="P:carbohydrate metabolic process"/>
    <property type="evidence" value="ECO:0007669"/>
    <property type="project" value="InterPro"/>
</dbReference>
<dbReference type="Proteomes" id="UP001182908">
    <property type="component" value="Chromosome"/>
</dbReference>
<dbReference type="AlphaFoldDB" id="A0AA51UL80"/>
<evidence type="ECO:0008006" key="3">
    <source>
        <dbReference type="Google" id="ProtNLM"/>
    </source>
</evidence>
<dbReference type="RefSeq" id="WP_309311243.1">
    <property type="nucleotide sequence ID" value="NZ_CP133592.1"/>
</dbReference>
<evidence type="ECO:0000313" key="2">
    <source>
        <dbReference type="Proteomes" id="UP001182908"/>
    </source>
</evidence>
<dbReference type="KEGG" id="mseb:RE474_01585"/>
<dbReference type="InterPro" id="IPR011330">
    <property type="entry name" value="Glyco_hydro/deAcase_b/a-brl"/>
</dbReference>
<sequence length="263" mass="30572">MRDFTLSIYKELLEAICASAYSTTNVRNYLQQAPEGKCIILRHDVDRSVERNLKMARLEHEFGISSTYYFRHVKDVFIPDAIKEVAELGHEVGFHYEVMDKAKGNKEKALEIFKNELGDLRRYADVSTACMHGNPLVSWSNRDLWADYDFREFGIIGEPYFSLDYSQVLYLTDTGRTWADRNIRVKDVLDSPQDSMNTRLTQDVRSTDDVICLIRGEEFRQICILAHPNRWCDGMYGWTKELVMQNVKNIGKAGIIWYRKTVG</sequence>
<protein>
    <recommendedName>
        <fullName evidence="3">Polysaccharide deacetylase</fullName>
    </recommendedName>
</protein>
<reference evidence="1 2" key="1">
    <citation type="submission" date="2023-08" db="EMBL/GenBank/DDBJ databases">
        <title>Methanolobus mangrovi sp. nov. and Methanolobus sediminis sp. nov, two novel methylotrophic methanogens isolated from mangrove sediments in China.</title>
        <authorList>
            <person name="Zhou J."/>
        </authorList>
    </citation>
    <scope>NUCLEOTIDE SEQUENCE [LARGE SCALE GENOMIC DNA]</scope>
    <source>
        <strain evidence="1 2">FTZ6</strain>
    </source>
</reference>
<evidence type="ECO:0000313" key="1">
    <source>
        <dbReference type="EMBL" id="WMW25440.1"/>
    </source>
</evidence>